<dbReference type="EMBL" id="ABDC03034369">
    <property type="status" value="NOT_ANNOTATED_CDS"/>
    <property type="molecule type" value="Genomic_DNA"/>
</dbReference>
<comment type="similarity">
    <text evidence="2">Belongs to the type I cytokine receptor family. Type 5 subfamily.</text>
</comment>
<dbReference type="FunFam" id="2.60.40.10:FF:001396">
    <property type="entry name" value="Interleukin 13 receptor subunit alpha 2"/>
    <property type="match status" value="1"/>
</dbReference>
<keyword evidence="9" id="KW-1015">Disulfide bond</keyword>
<keyword evidence="11" id="KW-0325">Glycoprotein</keyword>
<dbReference type="GO" id="GO:0007179">
    <property type="term" value="P:transforming growth factor beta receptor signaling pathway"/>
    <property type="evidence" value="ECO:0007669"/>
    <property type="project" value="Ensembl"/>
</dbReference>
<proteinExistence type="inferred from homology"/>
<evidence type="ECO:0000256" key="7">
    <source>
        <dbReference type="ARBA" id="ARBA00022989"/>
    </source>
</evidence>
<keyword evidence="3" id="KW-1003">Cell membrane</keyword>
<gene>
    <name evidence="17" type="primary">IL13RA2</name>
</gene>
<dbReference type="PANTHER" id="PTHR23037:SF45">
    <property type="entry name" value="INTERLEUKIN 13 RECEPTOR SUBUNIT ALPHA 2"/>
    <property type="match status" value="1"/>
</dbReference>
<comment type="subcellular location">
    <subcellularLocation>
        <location evidence="1">Cell membrane</location>
        <topology evidence="1">Single-pass type I membrane protein</topology>
    </subcellularLocation>
</comment>
<evidence type="ECO:0000256" key="6">
    <source>
        <dbReference type="ARBA" id="ARBA00022737"/>
    </source>
</evidence>
<keyword evidence="7 15" id="KW-1133">Transmembrane helix</keyword>
<evidence type="ECO:0000256" key="12">
    <source>
        <dbReference type="ARBA" id="ARBA00055505"/>
    </source>
</evidence>
<dbReference type="InterPro" id="IPR013783">
    <property type="entry name" value="Ig-like_fold"/>
</dbReference>
<dbReference type="InterPro" id="IPR003532">
    <property type="entry name" value="Short_hematopoietin_rcpt_2_CS"/>
</dbReference>
<evidence type="ECO:0000256" key="15">
    <source>
        <dbReference type="SAM" id="Phobius"/>
    </source>
</evidence>
<keyword evidence="6" id="KW-0677">Repeat</keyword>
<evidence type="ECO:0000256" key="11">
    <source>
        <dbReference type="ARBA" id="ARBA00023180"/>
    </source>
</evidence>
<feature type="transmembrane region" description="Helical" evidence="15">
    <location>
        <begin position="356"/>
        <end position="379"/>
    </location>
</feature>
<keyword evidence="4 15" id="KW-0812">Transmembrane</keyword>
<dbReference type="GO" id="GO:0032905">
    <property type="term" value="P:transforming growth factor beta1 production"/>
    <property type="evidence" value="ECO:0007669"/>
    <property type="project" value="Ensembl"/>
</dbReference>
<dbReference type="InterPro" id="IPR036116">
    <property type="entry name" value="FN3_sf"/>
</dbReference>
<evidence type="ECO:0000256" key="5">
    <source>
        <dbReference type="ARBA" id="ARBA00022729"/>
    </source>
</evidence>
<evidence type="ECO:0000256" key="4">
    <source>
        <dbReference type="ARBA" id="ARBA00022692"/>
    </source>
</evidence>
<evidence type="ECO:0000256" key="2">
    <source>
        <dbReference type="ARBA" id="ARBA00008159"/>
    </source>
</evidence>
<evidence type="ECO:0000256" key="10">
    <source>
        <dbReference type="ARBA" id="ARBA00023170"/>
    </source>
</evidence>
<evidence type="ECO:0000313" key="17">
    <source>
        <dbReference type="Ensembl" id="ENSMICP00000027463.1"/>
    </source>
</evidence>
<evidence type="ECO:0000256" key="13">
    <source>
        <dbReference type="ARBA" id="ARBA00064964"/>
    </source>
</evidence>
<dbReference type="AlphaFoldDB" id="A0A8C5XIZ7"/>
<evidence type="ECO:0000256" key="14">
    <source>
        <dbReference type="ARBA" id="ARBA00071788"/>
    </source>
</evidence>
<dbReference type="Ensembl" id="ENSMICT00000050522.2">
    <property type="protein sequence ID" value="ENSMICP00000027463.1"/>
    <property type="gene ID" value="ENSMICG00000032540.2"/>
</dbReference>
<comment type="subunit">
    <text evidence="13">Interacts with IL4RA. Interacts with high affinity to interleukin-13 (IL13), but not to interleukin-4 (IL4).</text>
</comment>
<keyword evidence="10" id="KW-0675">Receptor</keyword>
<organism evidence="17 18">
    <name type="scientific">Microcebus murinus</name>
    <name type="common">Gray mouse lemur</name>
    <name type="synonym">Lemur murinus</name>
    <dbReference type="NCBI Taxonomy" id="30608"/>
    <lineage>
        <taxon>Eukaryota</taxon>
        <taxon>Metazoa</taxon>
        <taxon>Chordata</taxon>
        <taxon>Craniata</taxon>
        <taxon>Vertebrata</taxon>
        <taxon>Euteleostomi</taxon>
        <taxon>Mammalia</taxon>
        <taxon>Eutheria</taxon>
        <taxon>Euarchontoglires</taxon>
        <taxon>Primates</taxon>
        <taxon>Strepsirrhini</taxon>
        <taxon>Lemuriformes</taxon>
        <taxon>Cheirogaleidae</taxon>
        <taxon>Microcebus</taxon>
    </lineage>
</organism>
<dbReference type="GO" id="GO:0035772">
    <property type="term" value="P:interleukin-13-mediated signaling pathway"/>
    <property type="evidence" value="ECO:0007669"/>
    <property type="project" value="Ensembl"/>
</dbReference>
<keyword evidence="5" id="KW-0732">Signal</keyword>
<protein>
    <recommendedName>
        <fullName evidence="14">Interleukin-13 receptor subunit alpha-2</fullName>
    </recommendedName>
</protein>
<accession>A0A8C5XIZ7</accession>
<evidence type="ECO:0000256" key="8">
    <source>
        <dbReference type="ARBA" id="ARBA00023136"/>
    </source>
</evidence>
<reference evidence="17" key="3">
    <citation type="submission" date="2025-09" db="UniProtKB">
        <authorList>
            <consortium name="Ensembl"/>
        </authorList>
    </citation>
    <scope>IDENTIFICATION</scope>
</reference>
<keyword evidence="8 15" id="KW-0472">Membrane</keyword>
<dbReference type="FunFam" id="2.60.40.10:FF:000958">
    <property type="entry name" value="Interleukin-13 receptor subunit alpha-2"/>
    <property type="match status" value="1"/>
</dbReference>
<dbReference type="GO" id="GO:0009897">
    <property type="term" value="C:external side of plasma membrane"/>
    <property type="evidence" value="ECO:0007669"/>
    <property type="project" value="TreeGrafter"/>
</dbReference>
<dbReference type="GO" id="GO:0004896">
    <property type="term" value="F:cytokine receptor activity"/>
    <property type="evidence" value="ECO:0007669"/>
    <property type="project" value="Ensembl"/>
</dbReference>
<evidence type="ECO:0000256" key="3">
    <source>
        <dbReference type="ARBA" id="ARBA00022475"/>
    </source>
</evidence>
<dbReference type="PANTHER" id="PTHR23037">
    <property type="entry name" value="CYTOKINE RECEPTOR"/>
    <property type="match status" value="1"/>
</dbReference>
<feature type="domain" description="Type I cytokine receptor cytokine-binding" evidence="16">
    <location>
        <begin position="159"/>
        <end position="252"/>
    </location>
</feature>
<evidence type="ECO:0000256" key="9">
    <source>
        <dbReference type="ARBA" id="ARBA00023157"/>
    </source>
</evidence>
<dbReference type="PROSITE" id="PS01356">
    <property type="entry name" value="HEMATOPO_REC_S_F2"/>
    <property type="match status" value="1"/>
</dbReference>
<dbReference type="Proteomes" id="UP000694394">
    <property type="component" value="Chromosome X"/>
</dbReference>
<reference evidence="17" key="2">
    <citation type="submission" date="2025-08" db="UniProtKB">
        <authorList>
            <consortium name="Ensembl"/>
        </authorList>
    </citation>
    <scope>IDENTIFICATION</scope>
</reference>
<reference evidence="17" key="1">
    <citation type="submission" date="2016-12" db="EMBL/GenBank/DDBJ databases">
        <title>Mouse lemur reference genome and diversity panel.</title>
        <authorList>
            <person name="Harris R."/>
            <person name="Larsen P."/>
            <person name="Liu Y."/>
            <person name="Hughes D.S."/>
            <person name="Murali S."/>
            <person name="Raveendran M."/>
            <person name="Korchina V."/>
            <person name="Wang M."/>
            <person name="Jhangiani S."/>
            <person name="Bandaranaike D."/>
            <person name="Bellair M."/>
            <person name="Blankenburg K."/>
            <person name="Chao H."/>
            <person name="Dahdouli M."/>
            <person name="Dinh H."/>
            <person name="Doddapaneni H."/>
            <person name="English A."/>
            <person name="Firestine M."/>
            <person name="Gnanaolivu R."/>
            <person name="Gross S."/>
            <person name="Hernandez B."/>
            <person name="Javaid M."/>
            <person name="Jayaseelan J."/>
            <person name="Jones J."/>
            <person name="Khan Z."/>
            <person name="Kovar C."/>
            <person name="Kurapati P."/>
            <person name="Le B."/>
            <person name="Lee S."/>
            <person name="Li M."/>
            <person name="Mathew T."/>
            <person name="Narasimhan A."/>
            <person name="Ngo D."/>
            <person name="Nguyen L."/>
            <person name="Okwuonu G."/>
            <person name="Ongeri F."/>
            <person name="Osuji N."/>
            <person name="Pu L.-L."/>
            <person name="Puazo M."/>
            <person name="Quiroz J."/>
            <person name="Raj R."/>
            <person name="Rajbhandari K."/>
            <person name="Reid J.G."/>
            <person name="Santibanez J."/>
            <person name="Sexton D."/>
            <person name="Skinner E."/>
            <person name="Vee V."/>
            <person name="Weissenberger G."/>
            <person name="Wu Y."/>
            <person name="Xin Y."/>
            <person name="Han Y."/>
            <person name="Campbell C."/>
            <person name="Brown A."/>
            <person name="Sullivan B."/>
            <person name="Shelton J."/>
            <person name="Brown S."/>
            <person name="Dudchenko O."/>
            <person name="Machol I."/>
            <person name="Durand N."/>
            <person name="Shamim M."/>
            <person name="Lieberman A."/>
            <person name="Muzny D.M."/>
            <person name="Richards S."/>
            <person name="Yoder A."/>
            <person name="Worley K.C."/>
            <person name="Rogers J."/>
            <person name="Gibbs R.A."/>
        </authorList>
    </citation>
    <scope>NUCLEOTIDE SEQUENCE [LARGE SCALE GENOMIC DNA]</scope>
</reference>
<dbReference type="SUPFAM" id="SSF49265">
    <property type="entry name" value="Fibronectin type III"/>
    <property type="match status" value="3"/>
</dbReference>
<dbReference type="GeneTree" id="ENSGT00940000159971"/>
<dbReference type="Gene3D" id="2.60.40.10">
    <property type="entry name" value="Immunoglobulins"/>
    <property type="match status" value="3"/>
</dbReference>
<evidence type="ECO:0000313" key="18">
    <source>
        <dbReference type="Proteomes" id="UP000694394"/>
    </source>
</evidence>
<sequence length="393" mass="45918">MHYSHRIGDIKLLNIGEMAFICLDIRCLCIFLIYTTCDYVLSSDTEIKVNPPQDFQIVDPGYLGYLYLQWLPPLSLDDFKECTIEYELKYRNIDSERWKTIITKNLHYKDGFDLNKGIEAKIHAVLPGQCANGSEVQSSWSEATYWISPQGNLETKIQDMDCIYYNWQYLLCSWKPGMGVHLDANYNLFYWYEGLDHALQCEDYIQANGKNVGCRFPYLESSDYTDFYICVNGSSESKPIRASYFIFQLQNIVKPLPPDYLSLTMTNSYEINLKWSLPRGPIPAKCFIYEIEFTEDDTTWVTTTVENEVYITRTRNESQQLCFIARSKLNIYCADDGIWSEWSDEYCWQGDKWKEALIFFLLPLGFISALVFFVSYLVLYKQETIPKMVSCIT</sequence>
<keyword evidence="18" id="KW-1185">Reference proteome</keyword>
<evidence type="ECO:0000259" key="16">
    <source>
        <dbReference type="Pfam" id="PF09240"/>
    </source>
</evidence>
<dbReference type="InterPro" id="IPR015321">
    <property type="entry name" value="TypeI_recpt_CBD"/>
</dbReference>
<dbReference type="Pfam" id="PF09240">
    <property type="entry name" value="IL6Ra-bind"/>
    <property type="match status" value="1"/>
</dbReference>
<dbReference type="FunFam" id="2.60.40.10:FF:001186">
    <property type="entry name" value="Interleukin 13 receptor subunit alpha 2"/>
    <property type="match status" value="1"/>
</dbReference>
<name>A0A8C5XIZ7_MICMU</name>
<evidence type="ECO:0000256" key="1">
    <source>
        <dbReference type="ARBA" id="ARBA00004251"/>
    </source>
</evidence>
<comment type="function">
    <text evidence="12">Cell surface receptor that plays a role in the regulation of IL-13-mediated responses. Functions as a decoy receptor that inhibits IL-13- and IL-4-mediated signal transduction via the JAK-STAT pathway and thereby modulates immune responses and inflammation. Serves as a functional signaling receptor for IL-13 in an alternative pathway involving AP-1 ultimately leading to the production of TGFB1.</text>
</comment>